<dbReference type="Proteomes" id="UP000184327">
    <property type="component" value="Unassembled WGS sequence"/>
</dbReference>
<dbReference type="EMBL" id="FQUZ01000011">
    <property type="protein sequence ID" value="SHF03675.1"/>
    <property type="molecule type" value="Genomic_DNA"/>
</dbReference>
<dbReference type="Gene3D" id="2.60.40.4350">
    <property type="match status" value="1"/>
</dbReference>
<dbReference type="Pfam" id="PF09700">
    <property type="entry name" value="Cas_Cmr3"/>
    <property type="match status" value="1"/>
</dbReference>
<keyword evidence="2" id="KW-1185">Reference proteome</keyword>
<dbReference type="STRING" id="1122156.SAMN02745117_01237"/>
<organism evidence="1 2">
    <name type="scientific">Lampropedia hyalina DSM 16112</name>
    <dbReference type="NCBI Taxonomy" id="1122156"/>
    <lineage>
        <taxon>Bacteria</taxon>
        <taxon>Pseudomonadati</taxon>
        <taxon>Pseudomonadota</taxon>
        <taxon>Betaproteobacteria</taxon>
        <taxon>Burkholderiales</taxon>
        <taxon>Comamonadaceae</taxon>
        <taxon>Lampropedia</taxon>
    </lineage>
</organism>
<dbReference type="Gene3D" id="3.30.70.2940">
    <property type="match status" value="1"/>
</dbReference>
<reference evidence="1 2" key="1">
    <citation type="submission" date="2016-11" db="EMBL/GenBank/DDBJ databases">
        <authorList>
            <person name="Jaros S."/>
            <person name="Januszkiewicz K."/>
            <person name="Wedrychowicz H."/>
        </authorList>
    </citation>
    <scope>NUCLEOTIDE SEQUENCE [LARGE SCALE GENOMIC DNA]</scope>
    <source>
        <strain evidence="1 2">DSM 16112</strain>
    </source>
</reference>
<dbReference type="OrthoDB" id="6162707at2"/>
<evidence type="ECO:0000313" key="2">
    <source>
        <dbReference type="Proteomes" id="UP000184327"/>
    </source>
</evidence>
<proteinExistence type="predicted"/>
<dbReference type="RefSeq" id="WP_073355826.1">
    <property type="nucleotide sequence ID" value="NZ_FQUZ01000011.1"/>
</dbReference>
<accession>A0A1M4YD46</accession>
<dbReference type="AlphaFoldDB" id="A0A1M4YD46"/>
<gene>
    <name evidence="1" type="ORF">SAMN02745117_01237</name>
</gene>
<evidence type="ECO:0000313" key="1">
    <source>
        <dbReference type="EMBL" id="SHF03675.1"/>
    </source>
</evidence>
<name>A0A1M4YD46_9BURK</name>
<sequence length="376" mass="40565">MNAHTCHFIEPLDVLLLRSNQLFGDPGSYGEALIPPWPSVAAGAIRSRMLADDGIDLAAFGKGQKPHPTLGTPEAPGSFVLQAFHLARKHEKKLELLLAPPADLVLHTEGTGVQAQALKPTRLPAKLATSSRLPLLPVLAQAERSKAASGWWLRQRGWQKYLAGQTPAGDDFIKTSELWAIDERVGVGLSSDKRSAEDGKLFTSRAVAFKPGVGFVTAVASAVPPGAGMLRLGGDGRAASIQSIEIDWPQPDYQAISQQQSCRIVLTSPGLFTQGWLPNGFTEADGSYRFDLHGVQGRLVAASVARSEIVSGWDLARWQPKPAQRIAPAGSVYWLDELQASPDALCKLATQGLWSEACEDAQRRAEGFNRYSLALY</sequence>
<protein>
    <submittedName>
        <fullName evidence="1">CRISPR-associated protein, Cmr3 family</fullName>
    </submittedName>
</protein>
<dbReference type="InterPro" id="IPR019117">
    <property type="entry name" value="CRISPR-assoc_protein_Cmr3"/>
</dbReference>